<feature type="transmembrane region" description="Helical" evidence="1">
    <location>
        <begin position="12"/>
        <end position="32"/>
    </location>
</feature>
<dbReference type="Pfam" id="PF05232">
    <property type="entry name" value="BTP"/>
    <property type="match status" value="2"/>
</dbReference>
<keyword evidence="1" id="KW-0812">Transmembrane</keyword>
<feature type="transmembrane region" description="Helical" evidence="1">
    <location>
        <begin position="78"/>
        <end position="100"/>
    </location>
</feature>
<proteinExistence type="predicted"/>
<dbReference type="RefSeq" id="WP_022987823.1">
    <property type="nucleotide sequence ID" value="NZ_VMRX01000034.1"/>
</dbReference>
<gene>
    <name evidence="3" type="ORF">FHK81_13155</name>
</gene>
<dbReference type="Proteomes" id="UP000319142">
    <property type="component" value="Unassembled WGS sequence"/>
</dbReference>
<reference evidence="3 4" key="1">
    <citation type="submission" date="2019-07" db="EMBL/GenBank/DDBJ databases">
        <title>The pathways for chlorine oxyanion respiration interact through the shared metabolite chlorate.</title>
        <authorList>
            <person name="Barnum T.P."/>
            <person name="Cheng Y."/>
            <person name="Hill K.A."/>
            <person name="Lucas L.N."/>
            <person name="Carlson H.K."/>
            <person name="Coates J.D."/>
        </authorList>
    </citation>
    <scope>NUCLEOTIDE SEQUENCE [LARGE SCALE GENOMIC DNA]</scope>
    <source>
        <strain evidence="3">UCB</strain>
    </source>
</reference>
<evidence type="ECO:0000313" key="4">
    <source>
        <dbReference type="Proteomes" id="UP000319142"/>
    </source>
</evidence>
<feature type="domain" description="Chlorhexidine efflux transporter" evidence="2">
    <location>
        <begin position="2"/>
        <end position="63"/>
    </location>
</feature>
<sequence length="147" mass="16552">MRTTKDRIRQAISFEVIGLLISTPLAAFVFGLDLGETGVLAAIGATMATLWNYIFNLMFDHGLKRFTGTTRKTLKLRFLHAISFEFGLMLAFLPVIAWWLDIGLLEALIVDIAFVVFYLVYAFVFTWCYDTVFPDNDAGPASANQIR</sequence>
<evidence type="ECO:0000313" key="3">
    <source>
        <dbReference type="EMBL" id="TVT32202.1"/>
    </source>
</evidence>
<dbReference type="InterPro" id="IPR058208">
    <property type="entry name" value="PACE"/>
</dbReference>
<evidence type="ECO:0000256" key="1">
    <source>
        <dbReference type="SAM" id="Phobius"/>
    </source>
</evidence>
<evidence type="ECO:0000259" key="2">
    <source>
        <dbReference type="Pfam" id="PF05232"/>
    </source>
</evidence>
<name>A0A558B6T9_9GAMM</name>
<accession>A0A558B6T9</accession>
<keyword evidence="1" id="KW-0472">Membrane</keyword>
<feature type="domain" description="Chlorhexidine efflux transporter" evidence="2">
    <location>
        <begin position="72"/>
        <end position="134"/>
    </location>
</feature>
<dbReference type="EMBL" id="VMRX01000034">
    <property type="protein sequence ID" value="TVT32202.1"/>
    <property type="molecule type" value="Genomic_DNA"/>
</dbReference>
<organism evidence="3 4">
    <name type="scientific">Marinobacter vinifirmus</name>
    <dbReference type="NCBI Taxonomy" id="355591"/>
    <lineage>
        <taxon>Bacteria</taxon>
        <taxon>Pseudomonadati</taxon>
        <taxon>Pseudomonadota</taxon>
        <taxon>Gammaproteobacteria</taxon>
        <taxon>Pseudomonadales</taxon>
        <taxon>Marinobacteraceae</taxon>
        <taxon>Marinobacter</taxon>
    </lineage>
</organism>
<comment type="caution">
    <text evidence="3">The sequence shown here is derived from an EMBL/GenBank/DDBJ whole genome shotgun (WGS) entry which is preliminary data.</text>
</comment>
<feature type="transmembrane region" description="Helical" evidence="1">
    <location>
        <begin position="112"/>
        <end position="129"/>
    </location>
</feature>
<protein>
    <submittedName>
        <fullName evidence="3">PACE efflux transporter</fullName>
    </submittedName>
</protein>
<dbReference type="AlphaFoldDB" id="A0A558B6T9"/>
<feature type="transmembrane region" description="Helical" evidence="1">
    <location>
        <begin position="38"/>
        <end position="57"/>
    </location>
</feature>
<dbReference type="InterPro" id="IPR007896">
    <property type="entry name" value="BTP_bacteria"/>
</dbReference>
<dbReference type="NCBIfam" id="NF033664">
    <property type="entry name" value="PACE_transport"/>
    <property type="match status" value="1"/>
</dbReference>
<keyword evidence="1" id="KW-1133">Transmembrane helix</keyword>